<feature type="domain" description="YABBY protein C-terminal" evidence="2">
    <location>
        <begin position="49"/>
        <end position="82"/>
    </location>
</feature>
<proteinExistence type="predicted"/>
<accession>A0A2G8SCC8</accession>
<feature type="region of interest" description="Disordered" evidence="1">
    <location>
        <begin position="1"/>
        <end position="42"/>
    </location>
</feature>
<protein>
    <submittedName>
        <fullName evidence="3">Transcription factor</fullName>
    </submittedName>
</protein>
<evidence type="ECO:0000259" key="2">
    <source>
        <dbReference type="Pfam" id="PF04690"/>
    </source>
</evidence>
<dbReference type="EMBL" id="AYKW01000012">
    <property type="protein sequence ID" value="PIL31392.1"/>
    <property type="molecule type" value="Genomic_DNA"/>
</dbReference>
<dbReference type="SUPFAM" id="SSF47095">
    <property type="entry name" value="HMG-box"/>
    <property type="match status" value="1"/>
</dbReference>
<evidence type="ECO:0000313" key="4">
    <source>
        <dbReference type="Proteomes" id="UP000230002"/>
    </source>
</evidence>
<name>A0A2G8SCC8_9APHY</name>
<evidence type="ECO:0000313" key="3">
    <source>
        <dbReference type="EMBL" id="PIL31392.1"/>
    </source>
</evidence>
<dbReference type="InterPro" id="IPR056775">
    <property type="entry name" value="YABBY_C"/>
</dbReference>
<evidence type="ECO:0000256" key="1">
    <source>
        <dbReference type="SAM" id="MobiDB-lite"/>
    </source>
</evidence>
<reference evidence="3 4" key="1">
    <citation type="journal article" date="2015" name="Sci. Rep.">
        <title>Chromosome-level genome map provides insights into diverse defense mechanisms in the medicinal fungus Ganoderma sinense.</title>
        <authorList>
            <person name="Zhu Y."/>
            <person name="Xu J."/>
            <person name="Sun C."/>
            <person name="Zhou S."/>
            <person name="Xu H."/>
            <person name="Nelson D.R."/>
            <person name="Qian J."/>
            <person name="Song J."/>
            <person name="Luo H."/>
            <person name="Xiang L."/>
            <person name="Li Y."/>
            <person name="Xu Z."/>
            <person name="Ji A."/>
            <person name="Wang L."/>
            <person name="Lu S."/>
            <person name="Hayward A."/>
            <person name="Sun W."/>
            <person name="Li X."/>
            <person name="Schwartz D.C."/>
            <person name="Wang Y."/>
            <person name="Chen S."/>
        </authorList>
    </citation>
    <scope>NUCLEOTIDE SEQUENCE [LARGE SCALE GENOMIC DNA]</scope>
    <source>
        <strain evidence="3 4">ZZ0214-1</strain>
    </source>
</reference>
<dbReference type="AlphaFoldDB" id="A0A2G8SCC8"/>
<dbReference type="Proteomes" id="UP000230002">
    <property type="component" value="Unassembled WGS sequence"/>
</dbReference>
<gene>
    <name evidence="3" type="ORF">GSI_06092</name>
</gene>
<dbReference type="Pfam" id="PF04690">
    <property type="entry name" value="YABBY"/>
    <property type="match status" value="1"/>
</dbReference>
<sequence length="87" mass="9627">MVVTTGKQTAGDAAKKTSAKGRRVLIVPGGAPRTGKTSSAGGRKKLTEFNKFMQTEVARLKQENPDMPHKDRFKLVIDNWNKQKESK</sequence>
<dbReference type="InterPro" id="IPR036910">
    <property type="entry name" value="HMG_box_dom_sf"/>
</dbReference>
<keyword evidence="4" id="KW-1185">Reference proteome</keyword>
<dbReference type="OrthoDB" id="667577at2759"/>
<organism evidence="3 4">
    <name type="scientific">Ganoderma sinense ZZ0214-1</name>
    <dbReference type="NCBI Taxonomy" id="1077348"/>
    <lineage>
        <taxon>Eukaryota</taxon>
        <taxon>Fungi</taxon>
        <taxon>Dikarya</taxon>
        <taxon>Basidiomycota</taxon>
        <taxon>Agaricomycotina</taxon>
        <taxon>Agaricomycetes</taxon>
        <taxon>Polyporales</taxon>
        <taxon>Polyporaceae</taxon>
        <taxon>Ganoderma</taxon>
    </lineage>
</organism>
<comment type="caution">
    <text evidence="3">The sequence shown here is derived from an EMBL/GenBank/DDBJ whole genome shotgun (WGS) entry which is preliminary data.</text>
</comment>